<evidence type="ECO:0000313" key="3">
    <source>
        <dbReference type="Proteomes" id="UP001219518"/>
    </source>
</evidence>
<organism evidence="2 3">
    <name type="scientific">Frankliniella fusca</name>
    <dbReference type="NCBI Taxonomy" id="407009"/>
    <lineage>
        <taxon>Eukaryota</taxon>
        <taxon>Metazoa</taxon>
        <taxon>Ecdysozoa</taxon>
        <taxon>Arthropoda</taxon>
        <taxon>Hexapoda</taxon>
        <taxon>Insecta</taxon>
        <taxon>Pterygota</taxon>
        <taxon>Neoptera</taxon>
        <taxon>Paraneoptera</taxon>
        <taxon>Thysanoptera</taxon>
        <taxon>Terebrantia</taxon>
        <taxon>Thripoidea</taxon>
        <taxon>Thripidae</taxon>
        <taxon>Frankliniella</taxon>
    </lineage>
</organism>
<feature type="compositionally biased region" description="Low complexity" evidence="1">
    <location>
        <begin position="68"/>
        <end position="78"/>
    </location>
</feature>
<feature type="compositionally biased region" description="Pro residues" evidence="1">
    <location>
        <begin position="415"/>
        <end position="436"/>
    </location>
</feature>
<sequence length="693" mass="73649">MHLFRRRASVRRSKKRPQALTYRGFTLPALYRRRKKGVADDAVPAAADAPPPPVRPERKKKKLREQLAAGSGAGAAAGTLWPLPTQVHPEYPSTMLKAYREECRHALLGLRRPSTPARPHPQAVFYTPTPAGVSRASGSPSPPPSPRPSTGGSPRLTAREHFLRASRSRARPGRRWSTTGSVLKFRGVPRPTLIRRARSGQGRQGRAATPSPTRGLGLGLGAAAALAIALGLDSSGSSSSSSGACSCACSCCSCCSRCPCEPEGAAAEEDDIRPLVWPVSRLMAQRGAGGAVDFPPVRPACRKDPALRQRAPPARLVESPAPSPSPEPIRAPAALRLPPTPAPRLSLVGLHPSDAVAEPAQVVMRRRQGERPVPMKRYSLTELGSQPPQASPTFKRHSLHLPDTDAAAAPARETPTPPPTLETPPPERAPSPPPPTNRHSMIELGDLESEALSQRRPSTRVLPLWSANKYSTIARIRVPHSSPPGQRAEEEDAARRTQTIGRRRPRRDHVLDTYDLETTWRRPPPVPPASAKPRITVATPPPAKQAVPPPALPLAPTVLRVALQGGPAVPRPVRPAPRVAAVEPQRRLTTAIGISMAPGQRATTRITEVQPSPPPQPPRLAAKPPPGPARPSPSSPCEGPALPPRPPKGLLAVRPAPANGPAKGRVAARSKSAERLAVGPPCPCPAPGGRARC</sequence>
<reference evidence="2" key="1">
    <citation type="submission" date="2021-07" db="EMBL/GenBank/DDBJ databases">
        <authorList>
            <person name="Catto M.A."/>
            <person name="Jacobson A."/>
            <person name="Kennedy G."/>
            <person name="Labadie P."/>
            <person name="Hunt B.G."/>
            <person name="Srinivasan R."/>
        </authorList>
    </citation>
    <scope>NUCLEOTIDE SEQUENCE</scope>
    <source>
        <strain evidence="2">PL_HMW_Pooled</strain>
        <tissue evidence="2">Head</tissue>
    </source>
</reference>
<feature type="region of interest" description="Disordered" evidence="1">
    <location>
        <begin position="518"/>
        <end position="549"/>
    </location>
</feature>
<feature type="compositionally biased region" description="Pro residues" evidence="1">
    <location>
        <begin position="539"/>
        <end position="549"/>
    </location>
</feature>
<keyword evidence="3" id="KW-1185">Reference proteome</keyword>
<feature type="region of interest" description="Disordered" evidence="1">
    <location>
        <begin position="590"/>
        <end position="693"/>
    </location>
</feature>
<reference evidence="2" key="2">
    <citation type="journal article" date="2023" name="BMC Genomics">
        <title>Pest status, molecular evolution, and epigenetic factors derived from the genome assembly of Frankliniella fusca, a thysanopteran phytovirus vector.</title>
        <authorList>
            <person name="Catto M.A."/>
            <person name="Labadie P.E."/>
            <person name="Jacobson A.L."/>
            <person name="Kennedy G.G."/>
            <person name="Srinivasan R."/>
            <person name="Hunt B.G."/>
        </authorList>
    </citation>
    <scope>NUCLEOTIDE SEQUENCE</scope>
    <source>
        <strain evidence="2">PL_HMW_Pooled</strain>
    </source>
</reference>
<gene>
    <name evidence="2" type="ORF">KUF71_021416</name>
</gene>
<dbReference type="EMBL" id="JAHWGI010000284">
    <property type="protein sequence ID" value="KAK3911755.1"/>
    <property type="molecule type" value="Genomic_DNA"/>
</dbReference>
<feature type="region of interest" description="Disordered" evidence="1">
    <location>
        <begin position="478"/>
        <end position="500"/>
    </location>
</feature>
<feature type="region of interest" description="Disordered" evidence="1">
    <location>
        <begin position="408"/>
        <end position="441"/>
    </location>
</feature>
<evidence type="ECO:0000256" key="1">
    <source>
        <dbReference type="SAM" id="MobiDB-lite"/>
    </source>
</evidence>
<feature type="region of interest" description="Disordered" evidence="1">
    <location>
        <begin position="111"/>
        <end position="158"/>
    </location>
</feature>
<feature type="region of interest" description="Disordered" evidence="1">
    <location>
        <begin position="305"/>
        <end position="340"/>
    </location>
</feature>
<feature type="region of interest" description="Disordered" evidence="1">
    <location>
        <begin position="195"/>
        <end position="215"/>
    </location>
</feature>
<dbReference type="Proteomes" id="UP001219518">
    <property type="component" value="Unassembled WGS sequence"/>
</dbReference>
<comment type="caution">
    <text evidence="2">The sequence shown here is derived from an EMBL/GenBank/DDBJ whole genome shotgun (WGS) entry which is preliminary data.</text>
</comment>
<dbReference type="AlphaFoldDB" id="A0AAE1GYQ9"/>
<protein>
    <submittedName>
        <fullName evidence="2">Muscle M-line assembly protein unc-89</fullName>
    </submittedName>
</protein>
<feature type="compositionally biased region" description="Pro residues" evidence="1">
    <location>
        <begin position="611"/>
        <end position="634"/>
    </location>
</feature>
<evidence type="ECO:0000313" key="2">
    <source>
        <dbReference type="EMBL" id="KAK3911755.1"/>
    </source>
</evidence>
<feature type="region of interest" description="Disordered" evidence="1">
    <location>
        <begin position="36"/>
        <end position="85"/>
    </location>
</feature>
<feature type="compositionally biased region" description="Low complexity" evidence="1">
    <location>
        <begin position="330"/>
        <end position="340"/>
    </location>
</feature>
<accession>A0AAE1GYQ9</accession>
<proteinExistence type="predicted"/>
<name>A0AAE1GYQ9_9NEOP</name>
<feature type="compositionally biased region" description="Low complexity" evidence="1">
    <location>
        <begin position="199"/>
        <end position="208"/>
    </location>
</feature>
<feature type="compositionally biased region" description="Polar residues" evidence="1">
    <location>
        <begin position="601"/>
        <end position="610"/>
    </location>
</feature>